<organism evidence="11 12">
    <name type="scientific">Pisum sativum</name>
    <name type="common">Garden pea</name>
    <name type="synonym">Lathyrus oleraceus</name>
    <dbReference type="NCBI Taxonomy" id="3888"/>
    <lineage>
        <taxon>Eukaryota</taxon>
        <taxon>Viridiplantae</taxon>
        <taxon>Streptophyta</taxon>
        <taxon>Embryophyta</taxon>
        <taxon>Tracheophyta</taxon>
        <taxon>Spermatophyta</taxon>
        <taxon>Magnoliopsida</taxon>
        <taxon>eudicotyledons</taxon>
        <taxon>Gunneridae</taxon>
        <taxon>Pentapetalae</taxon>
        <taxon>rosids</taxon>
        <taxon>fabids</taxon>
        <taxon>Fabales</taxon>
        <taxon>Fabaceae</taxon>
        <taxon>Papilionoideae</taxon>
        <taxon>50 kb inversion clade</taxon>
        <taxon>NPAAA clade</taxon>
        <taxon>Hologalegina</taxon>
        <taxon>IRL clade</taxon>
        <taxon>Fabeae</taxon>
        <taxon>Lathyrus</taxon>
    </lineage>
</organism>
<dbReference type="OrthoDB" id="415590at2759"/>
<evidence type="ECO:0000256" key="3">
    <source>
        <dbReference type="ARBA" id="ARBA00022528"/>
    </source>
</evidence>
<dbReference type="SUPFAM" id="SSF53613">
    <property type="entry name" value="Ribokinase-like"/>
    <property type="match status" value="1"/>
</dbReference>
<dbReference type="GO" id="GO:0000427">
    <property type="term" value="C:plastid-encoded plastid RNA polymerase complex"/>
    <property type="evidence" value="ECO:0007669"/>
    <property type="project" value="EnsemblPlants"/>
</dbReference>
<dbReference type="Gramene" id="Psat02G0386000-T1">
    <property type="protein sequence ID" value="KAI5437895.1"/>
    <property type="gene ID" value="KIW84_023860"/>
</dbReference>
<dbReference type="Gramene" id="Psat2g131680.1">
    <property type="protein sequence ID" value="Psat2g131680.1.cds"/>
    <property type="gene ID" value="Psat2g131680"/>
</dbReference>
<comment type="function">
    <text evidence="8">Required for proper chloroplast development, most likely through regulating plastid-encoded polymerase (PEP) dependent chloroplast transcription. Acts as a component of the transcriptionally active plastid chromosome that is required for plastid gene expression.</text>
</comment>
<evidence type="ECO:0000256" key="6">
    <source>
        <dbReference type="ARBA" id="ARBA00022777"/>
    </source>
</evidence>
<dbReference type="Gene3D" id="3.40.1190.20">
    <property type="match status" value="1"/>
</dbReference>
<dbReference type="GO" id="GO:0009658">
    <property type="term" value="P:chloroplast organization"/>
    <property type="evidence" value="ECO:0007669"/>
    <property type="project" value="EnsemblPlants"/>
</dbReference>
<keyword evidence="6" id="KW-0418">Kinase</keyword>
<feature type="domain" description="Carbohydrate kinase PfkB" evidence="10">
    <location>
        <begin position="248"/>
        <end position="538"/>
    </location>
</feature>
<dbReference type="InterPro" id="IPR011611">
    <property type="entry name" value="PfkB_dom"/>
</dbReference>
<dbReference type="GO" id="GO:0042644">
    <property type="term" value="C:chloroplast nucleoid"/>
    <property type="evidence" value="ECO:0007669"/>
    <property type="project" value="EnsemblPlants"/>
</dbReference>
<evidence type="ECO:0000256" key="8">
    <source>
        <dbReference type="ARBA" id="ARBA00058434"/>
    </source>
</evidence>
<protein>
    <submittedName>
        <fullName evidence="11">Fructokinase-like 2</fullName>
    </submittedName>
</protein>
<dbReference type="GO" id="GO:0042793">
    <property type="term" value="P:plastid transcription"/>
    <property type="evidence" value="ECO:0007669"/>
    <property type="project" value="EnsemblPlants"/>
</dbReference>
<keyword evidence="7" id="KW-0809">Transit peptide</keyword>
<gene>
    <name evidence="11" type="ORF">KIW84_023860</name>
</gene>
<dbReference type="PANTHER" id="PTHR43085">
    <property type="entry name" value="HEXOKINASE FAMILY MEMBER"/>
    <property type="match status" value="1"/>
</dbReference>
<accession>A0A9D4YIK8</accession>
<dbReference type="GO" id="GO:0016301">
    <property type="term" value="F:kinase activity"/>
    <property type="evidence" value="ECO:0007669"/>
    <property type="project" value="UniProtKB-KW"/>
</dbReference>
<dbReference type="CDD" id="cd01167">
    <property type="entry name" value="bac_FRK"/>
    <property type="match status" value="1"/>
</dbReference>
<keyword evidence="12" id="KW-1185">Reference proteome</keyword>
<dbReference type="EMBL" id="JAMSHJ010000002">
    <property type="protein sequence ID" value="KAI5437895.1"/>
    <property type="molecule type" value="Genomic_DNA"/>
</dbReference>
<evidence type="ECO:0000259" key="10">
    <source>
        <dbReference type="Pfam" id="PF00294"/>
    </source>
</evidence>
<dbReference type="AlphaFoldDB" id="A0A9D4YIK8"/>
<dbReference type="GO" id="GO:0006355">
    <property type="term" value="P:regulation of DNA-templated transcription"/>
    <property type="evidence" value="ECO:0007669"/>
    <property type="project" value="EnsemblPlants"/>
</dbReference>
<dbReference type="InterPro" id="IPR029056">
    <property type="entry name" value="Ribokinase-like"/>
</dbReference>
<evidence type="ECO:0000313" key="12">
    <source>
        <dbReference type="Proteomes" id="UP001058974"/>
    </source>
</evidence>
<evidence type="ECO:0000256" key="1">
    <source>
        <dbReference type="ARBA" id="ARBA00004229"/>
    </source>
</evidence>
<comment type="similarity">
    <text evidence="2">Belongs to the carbohydrate kinase PfkB family.</text>
</comment>
<dbReference type="FunFam" id="3.40.1190.20:FF:000021">
    <property type="entry name" value="Fructokinase-like 2, chloroplastic"/>
    <property type="match status" value="1"/>
</dbReference>
<proteinExistence type="inferred from homology"/>
<dbReference type="InterPro" id="IPR050306">
    <property type="entry name" value="PfkB_Carbo_kinase"/>
</dbReference>
<dbReference type="Proteomes" id="UP001058974">
    <property type="component" value="Chromosome 2"/>
</dbReference>
<keyword evidence="3" id="KW-0150">Chloroplast</keyword>
<evidence type="ECO:0000256" key="9">
    <source>
        <dbReference type="SAM" id="MobiDB-lite"/>
    </source>
</evidence>
<keyword evidence="4" id="KW-0934">Plastid</keyword>
<evidence type="ECO:0000256" key="4">
    <source>
        <dbReference type="ARBA" id="ARBA00022640"/>
    </source>
</evidence>
<comment type="caution">
    <text evidence="11">The sequence shown here is derived from an EMBL/GenBank/DDBJ whole genome shotgun (WGS) entry which is preliminary data.</text>
</comment>
<dbReference type="GO" id="GO:0009662">
    <property type="term" value="P:etioplast organization"/>
    <property type="evidence" value="ECO:0007669"/>
    <property type="project" value="EnsemblPlants"/>
</dbReference>
<feature type="region of interest" description="Disordered" evidence="9">
    <location>
        <begin position="51"/>
        <end position="161"/>
    </location>
</feature>
<feature type="compositionally biased region" description="Basic residues" evidence="9">
    <location>
        <begin position="71"/>
        <end position="91"/>
    </location>
</feature>
<name>A0A9D4YIK8_PEA</name>
<keyword evidence="5" id="KW-0808">Transferase</keyword>
<reference evidence="11 12" key="1">
    <citation type="journal article" date="2022" name="Nat. Genet.">
        <title>Improved pea reference genome and pan-genome highlight genomic features and evolutionary characteristics.</title>
        <authorList>
            <person name="Yang T."/>
            <person name="Liu R."/>
            <person name="Luo Y."/>
            <person name="Hu S."/>
            <person name="Wang D."/>
            <person name="Wang C."/>
            <person name="Pandey M.K."/>
            <person name="Ge S."/>
            <person name="Xu Q."/>
            <person name="Li N."/>
            <person name="Li G."/>
            <person name="Huang Y."/>
            <person name="Saxena R.K."/>
            <person name="Ji Y."/>
            <person name="Li M."/>
            <person name="Yan X."/>
            <person name="He Y."/>
            <person name="Liu Y."/>
            <person name="Wang X."/>
            <person name="Xiang C."/>
            <person name="Varshney R.K."/>
            <person name="Ding H."/>
            <person name="Gao S."/>
            <person name="Zong X."/>
        </authorList>
    </citation>
    <scope>NUCLEOTIDE SEQUENCE [LARGE SCALE GENOMIC DNA]</scope>
    <source>
        <strain evidence="11 12">cv. Zhongwan 6</strain>
    </source>
</reference>
<evidence type="ECO:0000256" key="7">
    <source>
        <dbReference type="ARBA" id="ARBA00022946"/>
    </source>
</evidence>
<dbReference type="Gramene" id="PSAT_LOCUS8739_t1">
    <property type="protein sequence ID" value="CAL5188564.1"/>
    <property type="gene ID" value="PSAT_LOCUS8739"/>
</dbReference>
<comment type="subcellular location">
    <subcellularLocation>
        <location evidence="1">Plastid</location>
        <location evidence="1">Chloroplast</location>
    </subcellularLocation>
</comment>
<dbReference type="PANTHER" id="PTHR43085:SF2">
    <property type="entry name" value="FRUCTOKINASE-LIKE 2, CHLOROPLASTIC"/>
    <property type="match status" value="1"/>
</dbReference>
<dbReference type="Pfam" id="PF00294">
    <property type="entry name" value="PfkB"/>
    <property type="match status" value="1"/>
</dbReference>
<sequence>MSCISFSQFLPLPRCNLSWSHCYASLKLVQFGELRVQCKPGYVAMARKKASLGSVEEEPSENEPVVEKKATKASKAKKVTAKKVTAKTKKKPIAESPEERIDLSVNEGNGSIEEGLSSSSDGSKKKTRKSKKKDASSSAGLEEEKEVKEKKKVSKRRKPKEENVILEDKDVVAEDEIDDQDEPFFIENKEDEIDDGLELIKDDGEDISYTYGWPPLVCCFGAAQYAFVPSGRPANRLVDHELHERMKDAVWSPEKFVRAPGGSASSVAIALASLGGKVAFMGKLADDDYGRAMLYHMNVNNVQTRSVCIDSKRTTGVSVMKIGKRKLKLSCVKPCAEDCLTKSEINIDVLKEAKMFYFNTHSLLDRNMRSVTLRAIKIAKHFGAVVFYDVNLPMPLWHSQEETKTFIQQVWNLADIIEVTKQELEFLCGITPSEEFDTKNNARSKFVHYEPEVVAPLWHESLKVLFVTNGTSKIHYYTSEIDGAVHGMEDAPITPFTHDMSASGDGIVAAIMRMLTVQPDLITDKEYLEHSIKYAIDCGVIDQWILGRVRGYPPVEGMEEDITPDPYGIKSITETEYRTILEPLNQVITK</sequence>
<evidence type="ECO:0000256" key="5">
    <source>
        <dbReference type="ARBA" id="ARBA00022679"/>
    </source>
</evidence>
<evidence type="ECO:0000313" key="11">
    <source>
        <dbReference type="EMBL" id="KAI5437895.1"/>
    </source>
</evidence>
<evidence type="ECO:0000256" key="2">
    <source>
        <dbReference type="ARBA" id="ARBA00010688"/>
    </source>
</evidence>